<dbReference type="AlphaFoldDB" id="A0A0E9WBC5"/>
<evidence type="ECO:0000313" key="1">
    <source>
        <dbReference type="EMBL" id="JAH87704.1"/>
    </source>
</evidence>
<sequence length="45" mass="5113">MVMCNHNYKLIPSQLCSPPIWEDALQCSHLSYLFTILIAHGVVII</sequence>
<protein>
    <submittedName>
        <fullName evidence="1">Uncharacterized protein</fullName>
    </submittedName>
</protein>
<proteinExistence type="predicted"/>
<organism evidence="1">
    <name type="scientific">Anguilla anguilla</name>
    <name type="common">European freshwater eel</name>
    <name type="synonym">Muraena anguilla</name>
    <dbReference type="NCBI Taxonomy" id="7936"/>
    <lineage>
        <taxon>Eukaryota</taxon>
        <taxon>Metazoa</taxon>
        <taxon>Chordata</taxon>
        <taxon>Craniata</taxon>
        <taxon>Vertebrata</taxon>
        <taxon>Euteleostomi</taxon>
        <taxon>Actinopterygii</taxon>
        <taxon>Neopterygii</taxon>
        <taxon>Teleostei</taxon>
        <taxon>Anguilliformes</taxon>
        <taxon>Anguillidae</taxon>
        <taxon>Anguilla</taxon>
    </lineage>
</organism>
<dbReference type="EMBL" id="GBXM01020873">
    <property type="protein sequence ID" value="JAH87704.1"/>
    <property type="molecule type" value="Transcribed_RNA"/>
</dbReference>
<accession>A0A0E9WBC5</accession>
<reference evidence="1" key="1">
    <citation type="submission" date="2014-11" db="EMBL/GenBank/DDBJ databases">
        <authorList>
            <person name="Amaro Gonzalez C."/>
        </authorList>
    </citation>
    <scope>NUCLEOTIDE SEQUENCE</scope>
</reference>
<reference evidence="1" key="2">
    <citation type="journal article" date="2015" name="Fish Shellfish Immunol.">
        <title>Early steps in the European eel (Anguilla anguilla)-Vibrio vulnificus interaction in the gills: Role of the RtxA13 toxin.</title>
        <authorList>
            <person name="Callol A."/>
            <person name="Pajuelo D."/>
            <person name="Ebbesson L."/>
            <person name="Teles M."/>
            <person name="MacKenzie S."/>
            <person name="Amaro C."/>
        </authorList>
    </citation>
    <scope>NUCLEOTIDE SEQUENCE</scope>
</reference>
<name>A0A0E9WBC5_ANGAN</name>